<evidence type="ECO:0000256" key="1">
    <source>
        <dbReference type="ARBA" id="ARBA00022630"/>
    </source>
</evidence>
<dbReference type="InterPro" id="IPR005025">
    <property type="entry name" value="FMN_Rdtase-like_dom"/>
</dbReference>
<dbReference type="OrthoDB" id="1705236at2"/>
<keyword evidence="1" id="KW-0285">Flavoprotein</keyword>
<evidence type="ECO:0000313" key="4">
    <source>
        <dbReference type="EMBL" id="SHI12200.1"/>
    </source>
</evidence>
<name>A0A1M5YJJ8_9FIRM</name>
<dbReference type="PANTHER" id="PTHR43278">
    <property type="entry name" value="NAD(P)H-DEPENDENT FMN-CONTAINING OXIDOREDUCTASE YWQN-RELATED"/>
    <property type="match status" value="1"/>
</dbReference>
<dbReference type="Proteomes" id="UP000184389">
    <property type="component" value="Unassembled WGS sequence"/>
</dbReference>
<dbReference type="STRING" id="1123281.SAMN02745180_02248"/>
<feature type="domain" description="NADPH-dependent FMN reductase-like" evidence="3">
    <location>
        <begin position="163"/>
        <end position="316"/>
    </location>
</feature>
<organism evidence="4 5">
    <name type="scientific">Sporanaerobacter acetigenes DSM 13106</name>
    <dbReference type="NCBI Taxonomy" id="1123281"/>
    <lineage>
        <taxon>Bacteria</taxon>
        <taxon>Bacillati</taxon>
        <taxon>Bacillota</taxon>
        <taxon>Tissierellia</taxon>
        <taxon>Tissierellales</taxon>
        <taxon>Sporanaerobacteraceae</taxon>
        <taxon>Sporanaerobacter</taxon>
    </lineage>
</organism>
<dbReference type="Pfam" id="PF03358">
    <property type="entry name" value="FMN_red"/>
    <property type="match status" value="1"/>
</dbReference>
<dbReference type="InterPro" id="IPR029039">
    <property type="entry name" value="Flavoprotein-like_sf"/>
</dbReference>
<reference evidence="4 5" key="1">
    <citation type="submission" date="2016-11" db="EMBL/GenBank/DDBJ databases">
        <authorList>
            <person name="Jaros S."/>
            <person name="Januszkiewicz K."/>
            <person name="Wedrychowicz H."/>
        </authorList>
    </citation>
    <scope>NUCLEOTIDE SEQUENCE [LARGE SCALE GENOMIC DNA]</scope>
    <source>
        <strain evidence="4 5">DSM 13106</strain>
    </source>
</reference>
<dbReference type="EMBL" id="FQXR01000012">
    <property type="protein sequence ID" value="SHI12200.1"/>
    <property type="molecule type" value="Genomic_DNA"/>
</dbReference>
<keyword evidence="5" id="KW-1185">Reference proteome</keyword>
<dbReference type="SUPFAM" id="SSF52218">
    <property type="entry name" value="Flavoproteins"/>
    <property type="match status" value="1"/>
</dbReference>
<evidence type="ECO:0000256" key="2">
    <source>
        <dbReference type="ARBA" id="ARBA00022643"/>
    </source>
</evidence>
<proteinExistence type="predicted"/>
<protein>
    <submittedName>
        <fullName evidence="4">NADPH-dependent FMN reductase</fullName>
    </submittedName>
</protein>
<gene>
    <name evidence="4" type="ORF">SAMN02745180_02248</name>
</gene>
<evidence type="ECO:0000259" key="3">
    <source>
        <dbReference type="Pfam" id="PF03358"/>
    </source>
</evidence>
<dbReference type="AlphaFoldDB" id="A0A1M5YJJ8"/>
<dbReference type="InterPro" id="IPR051796">
    <property type="entry name" value="ISF_SsuE-like"/>
</dbReference>
<dbReference type="RefSeq" id="WP_072744895.1">
    <property type="nucleotide sequence ID" value="NZ_FQXR01000012.1"/>
</dbReference>
<dbReference type="Gene3D" id="3.40.50.360">
    <property type="match status" value="1"/>
</dbReference>
<dbReference type="GO" id="GO:0016491">
    <property type="term" value="F:oxidoreductase activity"/>
    <property type="evidence" value="ECO:0007669"/>
    <property type="project" value="InterPro"/>
</dbReference>
<dbReference type="PANTHER" id="PTHR43278:SF4">
    <property type="entry name" value="NAD(P)H-DEPENDENT FMN-CONTAINING OXIDOREDUCTASE YWQN-RELATED"/>
    <property type="match status" value="1"/>
</dbReference>
<sequence length="349" mass="39486">MKNLVLVLPETPSDMLKKMIEATIGKRNITIVKDEIDLPDLSNCKIVFAVELNKIGFSNNLANIFEKLYNKGSNSLKESDGILLIHSEDELLTKSAAQSIIFHANRLGCRFIGRPLVEATGNLNNFYPMLKVYEKPLEDICLNSCEELGMRFLNDQIENISHPKILILHSSNRQTSNSLTLWDIVKKNLINCDIKEVHIENGTITDCKGCPYKTCKHYGKQTSCFYGGFVVEEIYPAILETDSILFICPNYNDSISANMMAVINRMTALFRKTKFYDKTLFSIIVSGYSGSDILAKQLISSLNINKTFRLPPYFSLMATANDRGTIKNVPHIKEKAKKFAENIIYETKK</sequence>
<keyword evidence="2" id="KW-0288">FMN</keyword>
<accession>A0A1M5YJJ8</accession>
<evidence type="ECO:0000313" key="5">
    <source>
        <dbReference type="Proteomes" id="UP000184389"/>
    </source>
</evidence>